<keyword evidence="3" id="KW-1185">Reference proteome</keyword>
<proteinExistence type="predicted"/>
<reference evidence="2" key="1">
    <citation type="submission" date="2020-06" db="EMBL/GenBank/DDBJ databases">
        <title>WGS assembly of Ceratodon purpureus strain R40.</title>
        <authorList>
            <person name="Carey S.B."/>
            <person name="Jenkins J."/>
            <person name="Shu S."/>
            <person name="Lovell J.T."/>
            <person name="Sreedasyam A."/>
            <person name="Maumus F."/>
            <person name="Tiley G.P."/>
            <person name="Fernandez-Pozo N."/>
            <person name="Barry K."/>
            <person name="Chen C."/>
            <person name="Wang M."/>
            <person name="Lipzen A."/>
            <person name="Daum C."/>
            <person name="Saski C.A."/>
            <person name="Payton A.C."/>
            <person name="Mcbreen J.C."/>
            <person name="Conrad R.E."/>
            <person name="Kollar L.M."/>
            <person name="Olsson S."/>
            <person name="Huttunen S."/>
            <person name="Landis J.B."/>
            <person name="Wickett N.J."/>
            <person name="Johnson M.G."/>
            <person name="Rensing S.A."/>
            <person name="Grimwood J."/>
            <person name="Schmutz J."/>
            <person name="Mcdaniel S.F."/>
        </authorList>
    </citation>
    <scope>NUCLEOTIDE SEQUENCE</scope>
    <source>
        <strain evidence="2">R40</strain>
    </source>
</reference>
<evidence type="ECO:0000256" key="1">
    <source>
        <dbReference type="SAM" id="MobiDB-lite"/>
    </source>
</evidence>
<gene>
    <name evidence="2" type="ORF">KC19_1G105600</name>
</gene>
<feature type="compositionally biased region" description="Polar residues" evidence="1">
    <location>
        <begin position="17"/>
        <end position="38"/>
    </location>
</feature>
<evidence type="ECO:0000313" key="3">
    <source>
        <dbReference type="Proteomes" id="UP000822688"/>
    </source>
</evidence>
<sequence length="117" mass="13432">MPDRNTHRKRHPLNHSPAATTFPAQHNHSQRVILQHQFQKPHRKNSSITSRTKTPPAFKQQPLHSPHPTISRTQKSPKGSPQHATQSRFHSHTETARKKTIRSCKESTACSISKERE</sequence>
<feature type="region of interest" description="Disordered" evidence="1">
    <location>
        <begin position="1"/>
        <end position="117"/>
    </location>
</feature>
<organism evidence="2 3">
    <name type="scientific">Ceratodon purpureus</name>
    <name type="common">Fire moss</name>
    <name type="synonym">Dicranum purpureum</name>
    <dbReference type="NCBI Taxonomy" id="3225"/>
    <lineage>
        <taxon>Eukaryota</taxon>
        <taxon>Viridiplantae</taxon>
        <taxon>Streptophyta</taxon>
        <taxon>Embryophyta</taxon>
        <taxon>Bryophyta</taxon>
        <taxon>Bryophytina</taxon>
        <taxon>Bryopsida</taxon>
        <taxon>Dicranidae</taxon>
        <taxon>Pseudoditrichales</taxon>
        <taxon>Ditrichaceae</taxon>
        <taxon>Ceratodon</taxon>
    </lineage>
</organism>
<feature type="compositionally biased region" description="Basic residues" evidence="1">
    <location>
        <begin position="1"/>
        <end position="13"/>
    </location>
</feature>
<dbReference type="AlphaFoldDB" id="A0A8T0J696"/>
<dbReference type="Proteomes" id="UP000822688">
    <property type="component" value="Chromosome 1"/>
</dbReference>
<protein>
    <submittedName>
        <fullName evidence="2">Uncharacterized protein</fullName>
    </submittedName>
</protein>
<feature type="compositionally biased region" description="Polar residues" evidence="1">
    <location>
        <begin position="68"/>
        <end position="88"/>
    </location>
</feature>
<evidence type="ECO:0000313" key="2">
    <source>
        <dbReference type="EMBL" id="KAG0590519.1"/>
    </source>
</evidence>
<name>A0A8T0J696_CERPU</name>
<comment type="caution">
    <text evidence="2">The sequence shown here is derived from an EMBL/GenBank/DDBJ whole genome shotgun (WGS) entry which is preliminary data.</text>
</comment>
<dbReference type="EMBL" id="CM026421">
    <property type="protein sequence ID" value="KAG0590519.1"/>
    <property type="molecule type" value="Genomic_DNA"/>
</dbReference>
<accession>A0A8T0J696</accession>